<keyword evidence="2" id="KW-1133">Transmembrane helix</keyword>
<feature type="region of interest" description="Disordered" evidence="1">
    <location>
        <begin position="129"/>
        <end position="193"/>
    </location>
</feature>
<keyword evidence="4" id="KW-1185">Reference proteome</keyword>
<evidence type="ECO:0000313" key="4">
    <source>
        <dbReference type="Proteomes" id="UP000053477"/>
    </source>
</evidence>
<evidence type="ECO:0000256" key="2">
    <source>
        <dbReference type="SAM" id="Phobius"/>
    </source>
</evidence>
<keyword evidence="2" id="KW-0472">Membrane</keyword>
<protein>
    <submittedName>
        <fullName evidence="3">Uncharacterized protein</fullName>
    </submittedName>
</protein>
<name>A0A0H2RW29_9AGAM</name>
<reference evidence="3 4" key="1">
    <citation type="submission" date="2015-04" db="EMBL/GenBank/DDBJ databases">
        <title>Complete genome sequence of Schizopora paradoxa KUC8140, a cosmopolitan wood degrader in East Asia.</title>
        <authorList>
            <consortium name="DOE Joint Genome Institute"/>
            <person name="Min B."/>
            <person name="Park H."/>
            <person name="Jang Y."/>
            <person name="Kim J.-J."/>
            <person name="Kim K.H."/>
            <person name="Pangilinan J."/>
            <person name="Lipzen A."/>
            <person name="Riley R."/>
            <person name="Grigoriev I.V."/>
            <person name="Spatafora J.W."/>
            <person name="Choi I.-G."/>
        </authorList>
    </citation>
    <scope>NUCLEOTIDE SEQUENCE [LARGE SCALE GENOMIC DNA]</scope>
    <source>
        <strain evidence="3 4">KUC8140</strain>
    </source>
</reference>
<feature type="compositionally biased region" description="Basic residues" evidence="1">
    <location>
        <begin position="183"/>
        <end position="193"/>
    </location>
</feature>
<organism evidence="3 4">
    <name type="scientific">Schizopora paradoxa</name>
    <dbReference type="NCBI Taxonomy" id="27342"/>
    <lineage>
        <taxon>Eukaryota</taxon>
        <taxon>Fungi</taxon>
        <taxon>Dikarya</taxon>
        <taxon>Basidiomycota</taxon>
        <taxon>Agaricomycotina</taxon>
        <taxon>Agaricomycetes</taxon>
        <taxon>Hymenochaetales</taxon>
        <taxon>Schizoporaceae</taxon>
        <taxon>Schizopora</taxon>
    </lineage>
</organism>
<feature type="compositionally biased region" description="Polar residues" evidence="1">
    <location>
        <begin position="166"/>
        <end position="180"/>
    </location>
</feature>
<feature type="region of interest" description="Disordered" evidence="1">
    <location>
        <begin position="1"/>
        <end position="44"/>
    </location>
</feature>
<gene>
    <name evidence="3" type="ORF">SCHPADRAFT_938213</name>
</gene>
<keyword evidence="2" id="KW-0812">Transmembrane</keyword>
<dbReference type="AlphaFoldDB" id="A0A0H2RW29"/>
<dbReference type="EMBL" id="KQ085921">
    <property type="protein sequence ID" value="KLO16024.1"/>
    <property type="molecule type" value="Genomic_DNA"/>
</dbReference>
<dbReference type="InParanoid" id="A0A0H2RW29"/>
<feature type="transmembrane region" description="Helical" evidence="2">
    <location>
        <begin position="49"/>
        <end position="72"/>
    </location>
</feature>
<dbReference type="Proteomes" id="UP000053477">
    <property type="component" value="Unassembled WGS sequence"/>
</dbReference>
<feature type="compositionally biased region" description="Polar residues" evidence="1">
    <location>
        <begin position="1"/>
        <end position="16"/>
    </location>
</feature>
<evidence type="ECO:0000313" key="3">
    <source>
        <dbReference type="EMBL" id="KLO16024.1"/>
    </source>
</evidence>
<evidence type="ECO:0000256" key="1">
    <source>
        <dbReference type="SAM" id="MobiDB-lite"/>
    </source>
</evidence>
<feature type="compositionally biased region" description="Low complexity" evidence="1">
    <location>
        <begin position="17"/>
        <end position="43"/>
    </location>
</feature>
<sequence length="193" mass="20916">MTTTASTALESPTIQQSVSTTFTLPSPLSRSTSTPPTLPLKSSPSDHKFIGGVLGAVGLIILAVFVALTIWLKRRRRLRRAGSHGDEPPQYDTTVTPFVMHANEGARRMGLVSIVARLFNRIKRLEQTERLRGTDDGRTQSDTATLSDPPPYSERPGISEAATGARTVSSIPNGQLGQSSPRHDRKHLGRNGH</sequence>
<accession>A0A0H2RW29</accession>
<proteinExistence type="predicted"/>
<feature type="compositionally biased region" description="Basic and acidic residues" evidence="1">
    <location>
        <begin position="129"/>
        <end position="139"/>
    </location>
</feature>